<keyword evidence="1" id="KW-0472">Membrane</keyword>
<evidence type="ECO:0000313" key="2">
    <source>
        <dbReference type="EMBL" id="PFG72932.1"/>
    </source>
</evidence>
<organism evidence="2 3">
    <name type="scientific">Tepidiforma thermophila (strain KCTC 52669 / CGMCC 1.13589 / G233)</name>
    <dbReference type="NCBI Taxonomy" id="2761530"/>
    <lineage>
        <taxon>Bacteria</taxon>
        <taxon>Bacillati</taxon>
        <taxon>Chloroflexota</taxon>
        <taxon>Tepidiformia</taxon>
        <taxon>Tepidiformales</taxon>
        <taxon>Tepidiformaceae</taxon>
        <taxon>Tepidiforma</taxon>
    </lineage>
</organism>
<dbReference type="AlphaFoldDB" id="A0A2A9HCP9"/>
<keyword evidence="3" id="KW-1185">Reference proteome</keyword>
<proteinExistence type="predicted"/>
<dbReference type="Proteomes" id="UP000223071">
    <property type="component" value="Unassembled WGS sequence"/>
</dbReference>
<keyword evidence="1" id="KW-1133">Transmembrane helix</keyword>
<feature type="transmembrane region" description="Helical" evidence="1">
    <location>
        <begin position="42"/>
        <end position="62"/>
    </location>
</feature>
<reference evidence="2 3" key="1">
    <citation type="submission" date="2017-09" db="EMBL/GenBank/DDBJ databases">
        <title>Sequencing the genomes of two abundant thermophiles in Great Basin hot springs: Thermocrinis jamiesonii and novel Chloroflexi Thermoflexus hugenholtzii.</title>
        <authorList>
            <person name="Hedlund B."/>
        </authorList>
    </citation>
    <scope>NUCLEOTIDE SEQUENCE [LARGE SCALE GENOMIC DNA]</scope>
    <source>
        <strain evidence="2 3">G233</strain>
    </source>
</reference>
<evidence type="ECO:0000256" key="1">
    <source>
        <dbReference type="SAM" id="Phobius"/>
    </source>
</evidence>
<dbReference type="EMBL" id="PDJQ01000001">
    <property type="protein sequence ID" value="PFG72932.1"/>
    <property type="molecule type" value="Genomic_DNA"/>
</dbReference>
<feature type="transmembrane region" description="Helical" evidence="1">
    <location>
        <begin position="16"/>
        <end position="36"/>
    </location>
</feature>
<keyword evidence="1" id="KW-0812">Transmembrane</keyword>
<name>A0A2A9HCP9_TEPT2</name>
<protein>
    <submittedName>
        <fullName evidence="2">Uncharacterized protein</fullName>
    </submittedName>
</protein>
<dbReference type="RefSeq" id="WP_098502427.1">
    <property type="nucleotide sequence ID" value="NZ_PDJQ01000001.1"/>
</dbReference>
<comment type="caution">
    <text evidence="2">The sequence shown here is derived from an EMBL/GenBank/DDBJ whole genome shotgun (WGS) entry which is preliminary data.</text>
</comment>
<gene>
    <name evidence="2" type="ORF">A9A59_0125</name>
</gene>
<accession>A0A2A9HCP9</accession>
<sequence>MPDPLRERFEIERRRTAFLSFLAGAGIGIIAADTWFSHWLGVPGGLAVGAFAYAVTYGYDTLMWRRRHGR</sequence>
<evidence type="ECO:0000313" key="3">
    <source>
        <dbReference type="Proteomes" id="UP000223071"/>
    </source>
</evidence>